<dbReference type="EMBL" id="WIWS01000029">
    <property type="protein sequence ID" value="KAF3221511.1"/>
    <property type="molecule type" value="Genomic_DNA"/>
</dbReference>
<evidence type="ECO:0008006" key="11">
    <source>
        <dbReference type="Google" id="ProtNLM"/>
    </source>
</evidence>
<comment type="caution">
    <text evidence="4">The sequence shown here is derived from an EMBL/GenBank/DDBJ whole genome shotgun (WGS) entry which is preliminary data.</text>
</comment>
<evidence type="ECO:0000313" key="3">
    <source>
        <dbReference type="EMBL" id="KAF3188270.1"/>
    </source>
</evidence>
<dbReference type="Proteomes" id="UP000614610">
    <property type="component" value="Unassembled WGS sequence"/>
</dbReference>
<evidence type="ECO:0000313" key="6">
    <source>
        <dbReference type="EMBL" id="KAF3231292.1"/>
    </source>
</evidence>
<evidence type="ECO:0000313" key="5">
    <source>
        <dbReference type="EMBL" id="KAF3221511.1"/>
    </source>
</evidence>
<dbReference type="Proteomes" id="UP000472727">
    <property type="component" value="Unassembled WGS sequence"/>
</dbReference>
<accession>A0A6G1MNV1</accession>
<evidence type="ECO:0000313" key="9">
    <source>
        <dbReference type="Proteomes" id="UP000483672"/>
    </source>
</evidence>
<sequence>MRSIGLVLNTFFFILAADLVLAKWNWGSEWKNSKLNDDRWQVSVEPSGQLTGWYQLSCKRARGDVRTGKLLAQNKDHDGAQVVNNCESSCRCNMFGEVLLNPLAAEICNNDSFLKKCVATDRGGLGCECTWIQQSRLAASEVASDWLKGLQDKNPGEKGDSPIVNPSPPHKDRQGPGFQWFNEKEFRKL</sequence>
<dbReference type="AlphaFoldDB" id="A0A6G1MNV1"/>
<feature type="signal peptide" evidence="2">
    <location>
        <begin position="1"/>
        <end position="22"/>
    </location>
</feature>
<reference evidence="7 8" key="1">
    <citation type="submission" date="2019-06" db="EMBL/GenBank/DDBJ databases">
        <authorList>
            <person name="Palmer J.M."/>
        </authorList>
    </citation>
    <scope>NUCLEOTIDE SEQUENCE</scope>
    <source>
        <strain evidence="5 7">TWF106</strain>
        <strain evidence="6 9">TWF191</strain>
        <strain evidence="4">TWF679</strain>
        <strain evidence="3 8">TWF788</strain>
    </source>
</reference>
<name>A0A6G1MNV1_ORBOL</name>
<evidence type="ECO:0000313" key="10">
    <source>
        <dbReference type="Proteomes" id="UP000614610"/>
    </source>
</evidence>
<feature type="region of interest" description="Disordered" evidence="1">
    <location>
        <begin position="148"/>
        <end position="189"/>
    </location>
</feature>
<evidence type="ECO:0000313" key="4">
    <source>
        <dbReference type="EMBL" id="KAF3220690.1"/>
    </source>
</evidence>
<organism evidence="4 10">
    <name type="scientific">Orbilia oligospora</name>
    <name type="common">Nematode-trapping fungus</name>
    <name type="synonym">Arthrobotrys oligospora</name>
    <dbReference type="NCBI Taxonomy" id="2813651"/>
    <lineage>
        <taxon>Eukaryota</taxon>
        <taxon>Fungi</taxon>
        <taxon>Dikarya</taxon>
        <taxon>Ascomycota</taxon>
        <taxon>Pezizomycotina</taxon>
        <taxon>Orbiliomycetes</taxon>
        <taxon>Orbiliales</taxon>
        <taxon>Orbiliaceae</taxon>
        <taxon>Orbilia</taxon>
    </lineage>
</organism>
<evidence type="ECO:0000256" key="1">
    <source>
        <dbReference type="SAM" id="MobiDB-lite"/>
    </source>
</evidence>
<dbReference type="OrthoDB" id="5271348at2759"/>
<evidence type="ECO:0000313" key="7">
    <source>
        <dbReference type="Proteomes" id="UP000472727"/>
    </source>
</evidence>
<evidence type="ECO:0000256" key="2">
    <source>
        <dbReference type="SAM" id="SignalP"/>
    </source>
</evidence>
<gene>
    <name evidence="5" type="ORF">TWF106_006111</name>
    <name evidence="6" type="ORF">TWF191_006781</name>
    <name evidence="4" type="ORF">TWF679_008886</name>
    <name evidence="3" type="ORF">TWF788_000947</name>
</gene>
<proteinExistence type="predicted"/>
<dbReference type="Proteomes" id="UP000479691">
    <property type="component" value="Unassembled WGS sequence"/>
</dbReference>
<dbReference type="EMBL" id="WIWT01000006">
    <property type="protein sequence ID" value="KAF3220690.1"/>
    <property type="molecule type" value="Genomic_DNA"/>
</dbReference>
<dbReference type="Proteomes" id="UP000483672">
    <property type="component" value="Unassembled WGS sequence"/>
</dbReference>
<dbReference type="EMBL" id="JAABOE010000011">
    <property type="protein sequence ID" value="KAF3188270.1"/>
    <property type="molecule type" value="Genomic_DNA"/>
</dbReference>
<feature type="chain" id="PRO_5041171453" description="Extracellular membrane protein CFEM domain-containing protein" evidence="2">
    <location>
        <begin position="23"/>
        <end position="189"/>
    </location>
</feature>
<evidence type="ECO:0000313" key="8">
    <source>
        <dbReference type="Proteomes" id="UP000479691"/>
    </source>
</evidence>
<keyword evidence="2" id="KW-0732">Signal</keyword>
<feature type="compositionally biased region" description="Basic and acidic residues" evidence="1">
    <location>
        <begin position="150"/>
        <end position="160"/>
    </location>
</feature>
<protein>
    <recommendedName>
        <fullName evidence="11">Extracellular membrane protein CFEM domain-containing protein</fullName>
    </recommendedName>
</protein>
<dbReference type="EMBL" id="WIPF01000004">
    <property type="protein sequence ID" value="KAF3231292.1"/>
    <property type="molecule type" value="Genomic_DNA"/>
</dbReference>